<dbReference type="InterPro" id="IPR027417">
    <property type="entry name" value="P-loop_NTPase"/>
</dbReference>
<gene>
    <name evidence="2" type="ORF">LCGC14_0141020</name>
</gene>
<feature type="region of interest" description="Disordered" evidence="1">
    <location>
        <begin position="662"/>
        <end position="684"/>
    </location>
</feature>
<sequence length="704" mass="79257">MVVNAKINAELNDLLYGDEGRLGYLFPYRDKVPKIKDHIFTDIKQTKEALDRIVLGKMLDVNYIGWTAKALLGLDLLPIQIATLQILWKTPFPMLIACRGGGKTFLLAVYAVLRALLDPGTKVVIVGGGLRQAKLVFNYIETLWNQSSILRNIVGGGKKAGPRQNVDLCYFKLGESIIYALPTGDGTKIRGFRANVVIADEFAAIQEEVFDVVIRGFAATAKTPIEEVKKAAFDKKLAQLDLPADIKKKLITDDGKMHGNQIIYSGTAYYAFNHFSRRHDMWCDIIRSKGNPGRVAKIFDGENNVPDDFNYKDYAVIRIPHTHLPDRFLDHRQLANAKATLPKNLFLMEYGAVFIKDSDGFFPRSLVEQCTVGPNKPIETPDGPVTFSPLMRGRPKLKYVMGIDPAAERDNLAITITEVWPNHYRVVYCWAVNKKEFSDRKERGLITDDDYYAYCCSRIRELVKLFNPVRIEMDSQGGGYAVSEMLRNKKLLDKDKGDFPIYEVVDKDEPKSTDGETDGRHILHLVKQSSEYNQEANICLHKSMETQTLLFPAFDSANMYSALEAEKAAGVSFDTYEENVFNIEELKNELCTIQMSETATGREKFDTPTVVQAGAVEGRVRKGRLRKDRYTALLLSHKYIYETDIAPDDGIDYSDVVGNIEKRSKPGKNEPLYRGPGVGRMRNSQYSRTGGVYKALKRGNIISG</sequence>
<dbReference type="Gene3D" id="3.30.420.240">
    <property type="match status" value="1"/>
</dbReference>
<dbReference type="Gene3D" id="3.40.50.300">
    <property type="entry name" value="P-loop containing nucleotide triphosphate hydrolases"/>
    <property type="match status" value="1"/>
</dbReference>
<proteinExistence type="predicted"/>
<comment type="caution">
    <text evidence="2">The sequence shown here is derived from an EMBL/GenBank/DDBJ whole genome shotgun (WGS) entry which is preliminary data.</text>
</comment>
<dbReference type="Pfam" id="PF03237">
    <property type="entry name" value="Terminase_6N"/>
    <property type="match status" value="1"/>
</dbReference>
<name>A0A0F9XI70_9ZZZZ</name>
<protein>
    <submittedName>
        <fullName evidence="2">Uncharacterized protein</fullName>
    </submittedName>
</protein>
<reference evidence="2" key="1">
    <citation type="journal article" date="2015" name="Nature">
        <title>Complex archaea that bridge the gap between prokaryotes and eukaryotes.</title>
        <authorList>
            <person name="Spang A."/>
            <person name="Saw J.H."/>
            <person name="Jorgensen S.L."/>
            <person name="Zaremba-Niedzwiedzka K."/>
            <person name="Martijn J."/>
            <person name="Lind A.E."/>
            <person name="van Eijk R."/>
            <person name="Schleper C."/>
            <person name="Guy L."/>
            <person name="Ettema T.J."/>
        </authorList>
    </citation>
    <scope>NUCLEOTIDE SEQUENCE</scope>
</reference>
<dbReference type="EMBL" id="LAZR01000049">
    <property type="protein sequence ID" value="KKN98861.1"/>
    <property type="molecule type" value="Genomic_DNA"/>
</dbReference>
<evidence type="ECO:0000313" key="2">
    <source>
        <dbReference type="EMBL" id="KKN98861.1"/>
    </source>
</evidence>
<dbReference type="AlphaFoldDB" id="A0A0F9XI70"/>
<organism evidence="2">
    <name type="scientific">marine sediment metagenome</name>
    <dbReference type="NCBI Taxonomy" id="412755"/>
    <lineage>
        <taxon>unclassified sequences</taxon>
        <taxon>metagenomes</taxon>
        <taxon>ecological metagenomes</taxon>
    </lineage>
</organism>
<accession>A0A0F9XI70</accession>
<evidence type="ECO:0000256" key="1">
    <source>
        <dbReference type="SAM" id="MobiDB-lite"/>
    </source>
</evidence>